<name>A0A061RZ53_9CHLO</name>
<feature type="compositionally biased region" description="Basic and acidic residues" evidence="1">
    <location>
        <begin position="109"/>
        <end position="120"/>
    </location>
</feature>
<feature type="non-terminal residue" evidence="2">
    <location>
        <position position="1"/>
    </location>
</feature>
<proteinExistence type="predicted"/>
<gene>
    <name evidence="2" type="ORF">TSPGSL018_15919</name>
</gene>
<dbReference type="EMBL" id="GBEZ01007310">
    <property type="protein sequence ID" value="JAC78142.1"/>
    <property type="molecule type" value="Transcribed_RNA"/>
</dbReference>
<evidence type="ECO:0000313" key="2">
    <source>
        <dbReference type="EMBL" id="JAC78142.1"/>
    </source>
</evidence>
<protein>
    <submittedName>
        <fullName evidence="2">Uncharacterized protein</fullName>
    </submittedName>
</protein>
<dbReference type="AlphaFoldDB" id="A0A061RZ53"/>
<feature type="compositionally biased region" description="Basic and acidic residues" evidence="1">
    <location>
        <begin position="87"/>
        <end position="97"/>
    </location>
</feature>
<evidence type="ECO:0000256" key="1">
    <source>
        <dbReference type="SAM" id="MobiDB-lite"/>
    </source>
</evidence>
<feature type="non-terminal residue" evidence="2">
    <location>
        <position position="128"/>
    </location>
</feature>
<organism evidence="2">
    <name type="scientific">Tetraselmis sp. GSL018</name>
    <dbReference type="NCBI Taxonomy" id="582737"/>
    <lineage>
        <taxon>Eukaryota</taxon>
        <taxon>Viridiplantae</taxon>
        <taxon>Chlorophyta</taxon>
        <taxon>core chlorophytes</taxon>
        <taxon>Chlorodendrophyceae</taxon>
        <taxon>Chlorodendrales</taxon>
        <taxon>Chlorodendraceae</taxon>
        <taxon>Tetraselmis</taxon>
    </lineage>
</organism>
<feature type="region of interest" description="Disordered" evidence="1">
    <location>
        <begin position="70"/>
        <end position="128"/>
    </location>
</feature>
<sequence length="128" mass="14066">SLPSSLPLSLPPRPLSLWERTEQMQIRARCLSSRPRRAESSCRATQSPPLLARQRGAAQRTQFCLFEDGSESLPSLPMLVSPAKKSALREAQTKKQAESTTEGDGSIRSQDRSSRADPRPLHCLGSVP</sequence>
<reference evidence="2" key="1">
    <citation type="submission" date="2014-05" db="EMBL/GenBank/DDBJ databases">
        <title>The transcriptome of the halophilic microalga Tetraselmis sp. GSL018 isolated from the Great Salt Lake, Utah.</title>
        <authorList>
            <person name="Jinkerson R.E."/>
            <person name="D'Adamo S."/>
            <person name="Posewitz M.C."/>
        </authorList>
    </citation>
    <scope>NUCLEOTIDE SEQUENCE</scope>
    <source>
        <strain evidence="2">GSL018</strain>
    </source>
</reference>
<accession>A0A061RZ53</accession>
<feature type="region of interest" description="Disordered" evidence="1">
    <location>
        <begin position="31"/>
        <end position="54"/>
    </location>
</feature>